<dbReference type="InterPro" id="IPR014227">
    <property type="entry name" value="YtvI-like"/>
</dbReference>
<dbReference type="Pfam" id="PF01594">
    <property type="entry name" value="AI-2E_transport"/>
    <property type="match status" value="1"/>
</dbReference>
<feature type="transmembrane region" description="Helical" evidence="6">
    <location>
        <begin position="331"/>
        <end position="356"/>
    </location>
</feature>
<feature type="transmembrane region" description="Helical" evidence="6">
    <location>
        <begin position="167"/>
        <end position="192"/>
    </location>
</feature>
<dbReference type="OrthoDB" id="9774361at2"/>
<comment type="similarity">
    <text evidence="2">Belongs to the autoinducer-2 exporter (AI-2E) (TC 2.A.86) family.</text>
</comment>
<keyword evidence="3 6" id="KW-0812">Transmembrane</keyword>
<keyword evidence="4 6" id="KW-1133">Transmembrane helix</keyword>
<dbReference type="PANTHER" id="PTHR21716">
    <property type="entry name" value="TRANSMEMBRANE PROTEIN"/>
    <property type="match status" value="1"/>
</dbReference>
<dbReference type="KEGG" id="ppsc:EHS13_24375"/>
<comment type="subcellular location">
    <subcellularLocation>
        <location evidence="1">Membrane</location>
        <topology evidence="1">Multi-pass membrane protein</topology>
    </subcellularLocation>
</comment>
<evidence type="ECO:0000313" key="7">
    <source>
        <dbReference type="EMBL" id="QGQ97801.1"/>
    </source>
</evidence>
<feature type="transmembrane region" description="Helical" evidence="6">
    <location>
        <begin position="257"/>
        <end position="284"/>
    </location>
</feature>
<evidence type="ECO:0000256" key="5">
    <source>
        <dbReference type="ARBA" id="ARBA00023136"/>
    </source>
</evidence>
<keyword evidence="8" id="KW-1185">Reference proteome</keyword>
<feature type="transmembrane region" description="Helical" evidence="6">
    <location>
        <begin position="291"/>
        <end position="311"/>
    </location>
</feature>
<dbReference type="Proteomes" id="UP000426246">
    <property type="component" value="Chromosome"/>
</dbReference>
<evidence type="ECO:0000256" key="1">
    <source>
        <dbReference type="ARBA" id="ARBA00004141"/>
    </source>
</evidence>
<name>A0A6B8RN75_9BACL</name>
<feature type="transmembrane region" description="Helical" evidence="6">
    <location>
        <begin position="12"/>
        <end position="33"/>
    </location>
</feature>
<dbReference type="InterPro" id="IPR002549">
    <property type="entry name" value="AI-2E-like"/>
</dbReference>
<evidence type="ECO:0000256" key="4">
    <source>
        <dbReference type="ARBA" id="ARBA00022989"/>
    </source>
</evidence>
<evidence type="ECO:0000256" key="6">
    <source>
        <dbReference type="SAM" id="Phobius"/>
    </source>
</evidence>
<feature type="transmembrane region" description="Helical" evidence="6">
    <location>
        <begin position="69"/>
        <end position="92"/>
    </location>
</feature>
<feature type="transmembrane region" description="Helical" evidence="6">
    <location>
        <begin position="39"/>
        <end position="57"/>
    </location>
</feature>
<evidence type="ECO:0000256" key="2">
    <source>
        <dbReference type="ARBA" id="ARBA00009773"/>
    </source>
</evidence>
<organism evidence="7 8">
    <name type="scientific">Paenibacillus psychroresistens</name>
    <dbReference type="NCBI Taxonomy" id="1778678"/>
    <lineage>
        <taxon>Bacteria</taxon>
        <taxon>Bacillati</taxon>
        <taxon>Bacillota</taxon>
        <taxon>Bacilli</taxon>
        <taxon>Bacillales</taxon>
        <taxon>Paenibacillaceae</taxon>
        <taxon>Paenibacillus</taxon>
    </lineage>
</organism>
<dbReference type="EMBL" id="CP034235">
    <property type="protein sequence ID" value="QGQ97801.1"/>
    <property type="molecule type" value="Genomic_DNA"/>
</dbReference>
<dbReference type="GO" id="GO:0016020">
    <property type="term" value="C:membrane"/>
    <property type="evidence" value="ECO:0007669"/>
    <property type="project" value="UniProtKB-SubCell"/>
</dbReference>
<protein>
    <submittedName>
        <fullName evidence="7">Sporulation integral membrane protein YtvI</fullName>
    </submittedName>
</protein>
<sequence length="378" mass="42120">MKSLDKLLQKQIFRGLYVLIILLAIVLAFYYVLPLVYPFLFGWVVALILNPLVNLLHTKVKLPRMLATLISLLIFCAVTLGILTALTINIVIEISSLADTIQNNINTWKDEIIVYINSDYIQNIVTQINVFYQDNEQLQDPINNALTNSTKIIAGLSSSIVNLVFNFIVNFITSLPSYATFAIIGLLAAFFISKDWYKLIKRFGGYFPDKIRESSHAIWGDLQRALFGYVRAQLILITTTATFVLIGLVILDVKYAITISLLIGLCDLMPYLGVGAFMVPWIIFLFIQGNIYYGIGVSVIYGIVLVVRQIIEPKVLATSVGLNALATLVSMFIGLKLFGVLGLIIGPVSLIVLTAFHNANVFKDIRDYVKGKSPIIEQ</sequence>
<dbReference type="PANTHER" id="PTHR21716:SF68">
    <property type="entry name" value="TRANSPORT PROTEIN YTVI-RELATED"/>
    <property type="match status" value="1"/>
</dbReference>
<dbReference type="AlphaFoldDB" id="A0A6B8RN75"/>
<dbReference type="GO" id="GO:0055085">
    <property type="term" value="P:transmembrane transport"/>
    <property type="evidence" value="ECO:0007669"/>
    <property type="project" value="TreeGrafter"/>
</dbReference>
<accession>A0A6B8RN75</accession>
<keyword evidence="5 6" id="KW-0472">Membrane</keyword>
<reference evidence="8" key="1">
    <citation type="submission" date="2018-11" db="EMBL/GenBank/DDBJ databases">
        <title>Complete genome sequence of Paenibacillus sp. ML311-T8.</title>
        <authorList>
            <person name="Nam Y.-D."/>
            <person name="Kang J."/>
            <person name="Chung W.-H."/>
            <person name="Park Y.S."/>
        </authorList>
    </citation>
    <scope>NUCLEOTIDE SEQUENCE [LARGE SCALE GENOMIC DNA]</scope>
    <source>
        <strain evidence="8">ML311-T8</strain>
    </source>
</reference>
<dbReference type="NCBIfam" id="TIGR02872">
    <property type="entry name" value="spore_ytvI"/>
    <property type="match status" value="1"/>
</dbReference>
<dbReference type="RefSeq" id="WP_155702901.1">
    <property type="nucleotide sequence ID" value="NZ_CP034235.1"/>
</dbReference>
<feature type="transmembrane region" description="Helical" evidence="6">
    <location>
        <begin position="234"/>
        <end position="251"/>
    </location>
</feature>
<evidence type="ECO:0000313" key="8">
    <source>
        <dbReference type="Proteomes" id="UP000426246"/>
    </source>
</evidence>
<gene>
    <name evidence="7" type="primary">ytvI</name>
    <name evidence="7" type="ORF">EHS13_24375</name>
</gene>
<proteinExistence type="inferred from homology"/>
<evidence type="ECO:0000256" key="3">
    <source>
        <dbReference type="ARBA" id="ARBA00022692"/>
    </source>
</evidence>